<protein>
    <submittedName>
        <fullName evidence="1">Uncharacterized protein</fullName>
    </submittedName>
</protein>
<name>A0A9J5XG79_SOLCO</name>
<dbReference type="EMBL" id="JACXVP010000009">
    <property type="protein sequence ID" value="KAG5586666.1"/>
    <property type="molecule type" value="Genomic_DNA"/>
</dbReference>
<sequence>MDPNRRGTQKVHYDWVSKYCAKEPPKPAHMGNKGKVVKKIWHKKSPNNAHRKAISMLAGTLVTTQEKQWQNVK</sequence>
<organism evidence="1 2">
    <name type="scientific">Solanum commersonii</name>
    <name type="common">Commerson's wild potato</name>
    <name type="synonym">Commerson's nightshade</name>
    <dbReference type="NCBI Taxonomy" id="4109"/>
    <lineage>
        <taxon>Eukaryota</taxon>
        <taxon>Viridiplantae</taxon>
        <taxon>Streptophyta</taxon>
        <taxon>Embryophyta</taxon>
        <taxon>Tracheophyta</taxon>
        <taxon>Spermatophyta</taxon>
        <taxon>Magnoliopsida</taxon>
        <taxon>eudicotyledons</taxon>
        <taxon>Gunneridae</taxon>
        <taxon>Pentapetalae</taxon>
        <taxon>asterids</taxon>
        <taxon>lamiids</taxon>
        <taxon>Solanales</taxon>
        <taxon>Solanaceae</taxon>
        <taxon>Solanoideae</taxon>
        <taxon>Solaneae</taxon>
        <taxon>Solanum</taxon>
    </lineage>
</organism>
<gene>
    <name evidence="1" type="ORF">H5410_047100</name>
</gene>
<evidence type="ECO:0000313" key="1">
    <source>
        <dbReference type="EMBL" id="KAG5586666.1"/>
    </source>
</evidence>
<proteinExistence type="predicted"/>
<feature type="non-terminal residue" evidence="1">
    <location>
        <position position="73"/>
    </location>
</feature>
<reference evidence="1 2" key="1">
    <citation type="submission" date="2020-09" db="EMBL/GenBank/DDBJ databases">
        <title>De no assembly of potato wild relative species, Solanum commersonii.</title>
        <authorList>
            <person name="Cho K."/>
        </authorList>
    </citation>
    <scope>NUCLEOTIDE SEQUENCE [LARGE SCALE GENOMIC DNA]</scope>
    <source>
        <strain evidence="1">LZ3.2</strain>
        <tissue evidence="1">Leaf</tissue>
    </source>
</reference>
<comment type="caution">
    <text evidence="1">The sequence shown here is derived from an EMBL/GenBank/DDBJ whole genome shotgun (WGS) entry which is preliminary data.</text>
</comment>
<dbReference type="Proteomes" id="UP000824120">
    <property type="component" value="Chromosome 9"/>
</dbReference>
<dbReference type="AlphaFoldDB" id="A0A9J5XG79"/>
<keyword evidence="2" id="KW-1185">Reference proteome</keyword>
<evidence type="ECO:0000313" key="2">
    <source>
        <dbReference type="Proteomes" id="UP000824120"/>
    </source>
</evidence>
<accession>A0A9J5XG79</accession>